<proteinExistence type="predicted"/>
<evidence type="ECO:0000259" key="1">
    <source>
        <dbReference type="Pfam" id="PF05741"/>
    </source>
</evidence>
<protein>
    <recommendedName>
        <fullName evidence="1">Nanos-type domain-containing protein</fullName>
    </recommendedName>
</protein>
<dbReference type="EMBL" id="MN739720">
    <property type="protein sequence ID" value="QHT22694.1"/>
    <property type="molecule type" value="Genomic_DNA"/>
</dbReference>
<sequence length="221" mass="25350">MSSRKQEPTTTVKKPYCKVCHDAGKPESVYTSHYVKTSLVPNAKIACPTLLALECKYCFNPGHTVKYCAVLKKNEKAKRTQVFKKKEEDHNQKKIPMSGAISNVFAALDLCDYEEEEKTEDQEVVKQTVVKEEFPQLNASKMENKIQKATATVLSFASVAYLAQAKEEECMLKQYEKELQYEEEEQKKRTYQVIVPEPLMASKMNWADYDTESELDSDTDF</sequence>
<feature type="domain" description="Nanos-type" evidence="1">
    <location>
        <begin position="17"/>
        <end position="69"/>
    </location>
</feature>
<dbReference type="InterPro" id="IPR038129">
    <property type="entry name" value="Nanos_sf"/>
</dbReference>
<accession>A0A6C0E0Z6</accession>
<name>A0A6C0E0Z6_9ZZZZ</name>
<dbReference type="InterPro" id="IPR024161">
    <property type="entry name" value="Znf_nanos-typ"/>
</dbReference>
<dbReference type="Gene3D" id="4.10.60.30">
    <property type="entry name" value="Nanos, RNA-binding domain"/>
    <property type="match status" value="1"/>
</dbReference>
<organism evidence="2">
    <name type="scientific">viral metagenome</name>
    <dbReference type="NCBI Taxonomy" id="1070528"/>
    <lineage>
        <taxon>unclassified sequences</taxon>
        <taxon>metagenomes</taxon>
        <taxon>organismal metagenomes</taxon>
    </lineage>
</organism>
<evidence type="ECO:0000313" key="2">
    <source>
        <dbReference type="EMBL" id="QHT22694.1"/>
    </source>
</evidence>
<dbReference type="Pfam" id="PF05741">
    <property type="entry name" value="zf-nanos"/>
    <property type="match status" value="1"/>
</dbReference>
<dbReference type="AlphaFoldDB" id="A0A6C0E0Z6"/>
<reference evidence="2" key="1">
    <citation type="journal article" date="2020" name="Nature">
        <title>Giant virus diversity and host interactions through global metagenomics.</title>
        <authorList>
            <person name="Schulz F."/>
            <person name="Roux S."/>
            <person name="Paez-Espino D."/>
            <person name="Jungbluth S."/>
            <person name="Walsh D.A."/>
            <person name="Denef V.J."/>
            <person name="McMahon K.D."/>
            <person name="Konstantinidis K.T."/>
            <person name="Eloe-Fadrosh E.A."/>
            <person name="Kyrpides N.C."/>
            <person name="Woyke T."/>
        </authorList>
    </citation>
    <scope>NUCLEOTIDE SEQUENCE</scope>
    <source>
        <strain evidence="2">GVMAG-M-3300023179-114</strain>
    </source>
</reference>